<comment type="caution">
    <text evidence="5">The sequence shown here is derived from an EMBL/GenBank/DDBJ whole genome shotgun (WGS) entry which is preliminary data.</text>
</comment>
<dbReference type="PROSITE" id="PS50002">
    <property type="entry name" value="SH3"/>
    <property type="match status" value="1"/>
</dbReference>
<dbReference type="SMART" id="SM00326">
    <property type="entry name" value="SH3"/>
    <property type="match status" value="1"/>
</dbReference>
<evidence type="ECO:0000256" key="2">
    <source>
        <dbReference type="PROSITE-ProRule" id="PRU00192"/>
    </source>
</evidence>
<feature type="compositionally biased region" description="Low complexity" evidence="3">
    <location>
        <begin position="243"/>
        <end position="254"/>
    </location>
</feature>
<dbReference type="STRING" id="90262.A0A1X2IHR7"/>
<gene>
    <name evidence="5" type="ORF">BCR42DRAFT_450744</name>
</gene>
<keyword evidence="1 2" id="KW-0728">SH3 domain</keyword>
<feature type="region of interest" description="Disordered" evidence="3">
    <location>
        <begin position="52"/>
        <end position="90"/>
    </location>
</feature>
<sequence>MASRDNTALANHVLQSIQKDLDFLKSHQYINTQAYNDILHILPTHLSDNNTGSSYSAGSPYSNKGAMPSPAANYNNNSGTPPPPPPNYSAATSLESVEALYDFQGQNPQDLSFRQGDIIQVTEHVNNDWWKGSLQGRTGLFPSGYVQKCIAPRQEKSTPPSTPARNSMPPPPPSMGQPPSSNLPPPAASTNTYAYPPPPATPSSNAMGPNSYAYPPPPPQQQQPQQYNNAGYTPPPTQPAPEQPAESSGAASKASGLFHKVGGQLATAATYGFGGTIGSEAAHALF</sequence>
<dbReference type="OrthoDB" id="10255964at2759"/>
<dbReference type="Proteomes" id="UP000193560">
    <property type="component" value="Unassembled WGS sequence"/>
</dbReference>
<feature type="compositionally biased region" description="Polar residues" evidence="3">
    <location>
        <begin position="52"/>
        <end position="62"/>
    </location>
</feature>
<feature type="compositionally biased region" description="Pro residues" evidence="3">
    <location>
        <begin position="233"/>
        <end position="242"/>
    </location>
</feature>
<dbReference type="SUPFAM" id="SSF50044">
    <property type="entry name" value="SH3-domain"/>
    <property type="match status" value="1"/>
</dbReference>
<reference evidence="5 6" key="1">
    <citation type="submission" date="2016-07" db="EMBL/GenBank/DDBJ databases">
        <title>Pervasive Adenine N6-methylation of Active Genes in Fungi.</title>
        <authorList>
            <consortium name="DOE Joint Genome Institute"/>
            <person name="Mondo S.J."/>
            <person name="Dannebaum R.O."/>
            <person name="Kuo R.C."/>
            <person name="Labutti K."/>
            <person name="Haridas S."/>
            <person name="Kuo A."/>
            <person name="Salamov A."/>
            <person name="Ahrendt S.R."/>
            <person name="Lipzen A."/>
            <person name="Sullivan W."/>
            <person name="Andreopoulos W.B."/>
            <person name="Clum A."/>
            <person name="Lindquist E."/>
            <person name="Daum C."/>
            <person name="Ramamoorthy G.K."/>
            <person name="Gryganskyi A."/>
            <person name="Culley D."/>
            <person name="Magnuson J.K."/>
            <person name="James T.Y."/>
            <person name="O'Malley M.A."/>
            <person name="Stajich J.E."/>
            <person name="Spatafora J.W."/>
            <person name="Visel A."/>
            <person name="Grigoriev I.V."/>
        </authorList>
    </citation>
    <scope>NUCLEOTIDE SEQUENCE [LARGE SCALE GENOMIC DNA]</scope>
    <source>
        <strain evidence="5 6">NRRL 1336</strain>
    </source>
</reference>
<name>A0A1X2IHR7_9FUNG</name>
<feature type="region of interest" description="Disordered" evidence="3">
    <location>
        <begin position="152"/>
        <end position="254"/>
    </location>
</feature>
<dbReference type="Pfam" id="PF00018">
    <property type="entry name" value="SH3_1"/>
    <property type="match status" value="1"/>
</dbReference>
<dbReference type="InterPro" id="IPR050670">
    <property type="entry name" value="STAM"/>
</dbReference>
<accession>A0A1X2IHR7</accession>
<protein>
    <submittedName>
        <fullName evidence="5">SH3 domain-containing protein</fullName>
    </submittedName>
</protein>
<organism evidence="5 6">
    <name type="scientific">Absidia repens</name>
    <dbReference type="NCBI Taxonomy" id="90262"/>
    <lineage>
        <taxon>Eukaryota</taxon>
        <taxon>Fungi</taxon>
        <taxon>Fungi incertae sedis</taxon>
        <taxon>Mucoromycota</taxon>
        <taxon>Mucoromycotina</taxon>
        <taxon>Mucoromycetes</taxon>
        <taxon>Mucorales</taxon>
        <taxon>Cunninghamellaceae</taxon>
        <taxon>Absidia</taxon>
    </lineage>
</organism>
<dbReference type="PRINTS" id="PR00452">
    <property type="entry name" value="SH3DOMAIN"/>
</dbReference>
<feature type="domain" description="SH3" evidence="4">
    <location>
        <begin position="92"/>
        <end position="151"/>
    </location>
</feature>
<feature type="compositionally biased region" description="Pro residues" evidence="3">
    <location>
        <begin position="168"/>
        <end position="187"/>
    </location>
</feature>
<dbReference type="AlphaFoldDB" id="A0A1X2IHR7"/>
<evidence type="ECO:0000256" key="1">
    <source>
        <dbReference type="ARBA" id="ARBA00022443"/>
    </source>
</evidence>
<evidence type="ECO:0000259" key="4">
    <source>
        <dbReference type="PROSITE" id="PS50002"/>
    </source>
</evidence>
<dbReference type="EMBL" id="MCGE01000010">
    <property type="protein sequence ID" value="ORZ16906.1"/>
    <property type="molecule type" value="Genomic_DNA"/>
</dbReference>
<keyword evidence="6" id="KW-1185">Reference proteome</keyword>
<proteinExistence type="predicted"/>
<evidence type="ECO:0000313" key="5">
    <source>
        <dbReference type="EMBL" id="ORZ16906.1"/>
    </source>
</evidence>
<dbReference type="PRINTS" id="PR01887">
    <property type="entry name" value="SPECTRNALPHA"/>
</dbReference>
<dbReference type="PANTHER" id="PTHR45929:SF7">
    <property type="entry name" value="LAS SEVENTEEN-BINDING PROTEIN 1"/>
    <property type="match status" value="1"/>
</dbReference>
<dbReference type="PANTHER" id="PTHR45929">
    <property type="entry name" value="JAK PATHWAY SIGNAL TRANSDUCTION ADAPTOR MOLECULE"/>
    <property type="match status" value="1"/>
</dbReference>
<evidence type="ECO:0000313" key="6">
    <source>
        <dbReference type="Proteomes" id="UP000193560"/>
    </source>
</evidence>
<dbReference type="Gene3D" id="2.30.30.40">
    <property type="entry name" value="SH3 Domains"/>
    <property type="match status" value="1"/>
</dbReference>
<dbReference type="InterPro" id="IPR001452">
    <property type="entry name" value="SH3_domain"/>
</dbReference>
<dbReference type="FunFam" id="2.30.30.40:FF:000072">
    <property type="entry name" value="Unconventional Myosin IB"/>
    <property type="match status" value="1"/>
</dbReference>
<evidence type="ECO:0000256" key="3">
    <source>
        <dbReference type="SAM" id="MobiDB-lite"/>
    </source>
</evidence>
<dbReference type="InterPro" id="IPR036028">
    <property type="entry name" value="SH3-like_dom_sf"/>
</dbReference>